<feature type="signal peptide" evidence="1">
    <location>
        <begin position="1"/>
        <end position="28"/>
    </location>
</feature>
<dbReference type="EMBL" id="CP114029">
    <property type="protein sequence ID" value="WAP67704.1"/>
    <property type="molecule type" value="Genomic_DNA"/>
</dbReference>
<evidence type="ECO:0000313" key="3">
    <source>
        <dbReference type="Proteomes" id="UP001164020"/>
    </source>
</evidence>
<name>A0ABY7BW21_9HYPH</name>
<protein>
    <submittedName>
        <fullName evidence="2">DUF2380 domain-containing protein</fullName>
    </submittedName>
</protein>
<keyword evidence="3" id="KW-1185">Reference proteome</keyword>
<organism evidence="2 3">
    <name type="scientific">Jiella pelagia</name>
    <dbReference type="NCBI Taxonomy" id="2986949"/>
    <lineage>
        <taxon>Bacteria</taxon>
        <taxon>Pseudomonadati</taxon>
        <taxon>Pseudomonadota</taxon>
        <taxon>Alphaproteobacteria</taxon>
        <taxon>Hyphomicrobiales</taxon>
        <taxon>Aurantimonadaceae</taxon>
        <taxon>Jiella</taxon>
    </lineage>
</organism>
<reference evidence="2" key="1">
    <citation type="submission" date="2022-12" db="EMBL/GenBank/DDBJ databases">
        <title>Jiella pelagia sp. nov., isolated from phosphonate enriched culture of Northwest Pacific surface seawater.</title>
        <authorList>
            <person name="Shin D.Y."/>
            <person name="Hwang C.Y."/>
        </authorList>
    </citation>
    <scope>NUCLEOTIDE SEQUENCE</scope>
    <source>
        <strain evidence="2">HL-NP1</strain>
    </source>
</reference>
<feature type="chain" id="PRO_5045426194" evidence="1">
    <location>
        <begin position="29"/>
        <end position="187"/>
    </location>
</feature>
<dbReference type="RefSeq" id="WP_268880166.1">
    <property type="nucleotide sequence ID" value="NZ_CP114029.1"/>
</dbReference>
<gene>
    <name evidence="2" type="ORF">OH818_19820</name>
</gene>
<dbReference type="Proteomes" id="UP001164020">
    <property type="component" value="Chromosome"/>
</dbReference>
<keyword evidence="1" id="KW-0732">Signal</keyword>
<dbReference type="InterPro" id="IPR021698">
    <property type="entry name" value="DUF3280"/>
</dbReference>
<sequence>MKQAKHIKAAAASALLMASIMMPTSVSAAGETQTVAVIGFDYSDSSGEPEDQAAEHAVRLALFRKTLEADLGRTALFATATIPCMADGCTISTMRADDLLQESRAAGVDFLVFGGVHKMSTLVGGGRVVVLDVPENRLVFDRVISFRGDDDEAFVRAARFSARDITRTVSAARQAAPAHPEQRRRNR</sequence>
<dbReference type="Pfam" id="PF11684">
    <property type="entry name" value="DUF3280"/>
    <property type="match status" value="1"/>
</dbReference>
<accession>A0ABY7BW21</accession>
<evidence type="ECO:0000313" key="2">
    <source>
        <dbReference type="EMBL" id="WAP67704.1"/>
    </source>
</evidence>
<evidence type="ECO:0000256" key="1">
    <source>
        <dbReference type="SAM" id="SignalP"/>
    </source>
</evidence>
<proteinExistence type="predicted"/>